<dbReference type="InterPro" id="IPR001959">
    <property type="entry name" value="Transposase"/>
</dbReference>
<dbReference type="InterPro" id="IPR021027">
    <property type="entry name" value="Transposase_put_HTH"/>
</dbReference>
<evidence type="ECO:0000256" key="8">
    <source>
        <dbReference type="SAM" id="MobiDB-lite"/>
    </source>
</evidence>
<dbReference type="RefSeq" id="WP_046281321.1">
    <property type="nucleotide sequence ID" value="NZ_LATL02000128.1"/>
</dbReference>
<dbReference type="NCBIfam" id="TIGR01766">
    <property type="entry name" value="IS200/IS605 family accessory protein TnpB-like domain"/>
    <property type="match status" value="1"/>
</dbReference>
<feature type="domain" description="Cas12f1-like TNB" evidence="10">
    <location>
        <begin position="285"/>
        <end position="352"/>
    </location>
</feature>
<keyword evidence="6" id="KW-0238">DNA-binding</keyword>
<comment type="similarity">
    <text evidence="1">In the C-terminal section; belongs to the transposase 35 family.</text>
</comment>
<keyword evidence="5" id="KW-0862">Zinc</keyword>
<dbReference type="GO" id="GO:0046872">
    <property type="term" value="F:metal ion binding"/>
    <property type="evidence" value="ECO:0007669"/>
    <property type="project" value="UniProtKB-KW"/>
</dbReference>
<dbReference type="EMBL" id="LATL02000128">
    <property type="protein sequence ID" value="KKD35494.1"/>
    <property type="molecule type" value="Genomic_DNA"/>
</dbReference>
<dbReference type="PANTHER" id="PTHR30405">
    <property type="entry name" value="TRANSPOSASE"/>
    <property type="match status" value="1"/>
</dbReference>
<evidence type="ECO:0000256" key="2">
    <source>
        <dbReference type="ARBA" id="ARBA00011044"/>
    </source>
</evidence>
<dbReference type="AlphaFoldDB" id="A0A0F5Y9F3"/>
<evidence type="ECO:0000313" key="12">
    <source>
        <dbReference type="EMBL" id="KKD35494.1"/>
    </source>
</evidence>
<dbReference type="GO" id="GO:0032196">
    <property type="term" value="P:transposition"/>
    <property type="evidence" value="ECO:0007669"/>
    <property type="project" value="UniProtKB-KW"/>
</dbReference>
<dbReference type="InterPro" id="IPR010095">
    <property type="entry name" value="Cas12f1-like_TNB"/>
</dbReference>
<evidence type="ECO:0000256" key="4">
    <source>
        <dbReference type="ARBA" id="ARBA00022723"/>
    </source>
</evidence>
<evidence type="ECO:0000256" key="3">
    <source>
        <dbReference type="ARBA" id="ARBA00022578"/>
    </source>
</evidence>
<keyword evidence="7" id="KW-0233">DNA recombination</keyword>
<dbReference type="NCBIfam" id="NF040570">
    <property type="entry name" value="guided_TnpB"/>
    <property type="match status" value="1"/>
</dbReference>
<evidence type="ECO:0000259" key="10">
    <source>
        <dbReference type="Pfam" id="PF07282"/>
    </source>
</evidence>
<reference evidence="12 13" key="1">
    <citation type="submission" date="2015-06" db="EMBL/GenBank/DDBJ databases">
        <title>Draft genome assembly of filamentous brackish cyanobacterium Limnoraphis robusta strain CS-951.</title>
        <authorList>
            <person name="Willis A."/>
            <person name="Parks M."/>
            <person name="Burford M.A."/>
        </authorList>
    </citation>
    <scope>NUCLEOTIDE SEQUENCE [LARGE SCALE GENOMIC DNA]</scope>
    <source>
        <strain evidence="12 13">CS-951</strain>
    </source>
</reference>
<keyword evidence="3" id="KW-0815">Transposition</keyword>
<feature type="domain" description="Probable transposase IS891/IS1136/IS1341" evidence="9">
    <location>
        <begin position="167"/>
        <end position="273"/>
    </location>
</feature>
<proteinExistence type="inferred from homology"/>
<keyword evidence="4" id="KW-0479">Metal-binding</keyword>
<dbReference type="Pfam" id="PF07282">
    <property type="entry name" value="Cas12f1-like_TNB"/>
    <property type="match status" value="1"/>
</dbReference>
<sequence length="428" mass="48717">MRNVVKARIYPTTEQQTALSKAFGCARWWWNYALNLNNETYKATGKGLSRQGYNDCLPELKKEFPWLTECYSQVLQSVSLNLSQAFINFFEGRAKYPNFKSKHNKQSIQYPQHVKLLDGAIKLPKIGEVKAKLHRVFDGKLKTVTVSMNKTGKYYASLLFDDGLPEPEISNQGKAVGIDVGLTHFAITSDGSKFDNPKPLKKYEKNLKRKQRKLSRKQKGSKRRAKARRIVARVHERIANTRKDFQHKLSRKLVNENQVIIVENLAVKNMVKNHNLAKAISDCGWSEFTRQLKYKAEKDGKTYLEIGRFFPSSKTCHVCLNQVGSLPQDVRSWECPNCKTRHDRDINAAINIRDEGLRLLALGTSATAQAGNVRRSLRSSRSLHPRERRPKRGRKSSVEAVAVELGSPVPQVERGSSLESEDLRHKAS</sequence>
<evidence type="ECO:0000256" key="6">
    <source>
        <dbReference type="ARBA" id="ARBA00023125"/>
    </source>
</evidence>
<evidence type="ECO:0000313" key="13">
    <source>
        <dbReference type="Proteomes" id="UP000033607"/>
    </source>
</evidence>
<feature type="region of interest" description="Disordered" evidence="8">
    <location>
        <begin position="371"/>
        <end position="428"/>
    </location>
</feature>
<name>A0A0F5Y9F3_9CYAN</name>
<gene>
    <name evidence="12" type="ORF">WN50_24995</name>
</gene>
<evidence type="ECO:0000256" key="1">
    <source>
        <dbReference type="ARBA" id="ARBA00008761"/>
    </source>
</evidence>
<feature type="compositionally biased region" description="Basic residues" evidence="8">
    <location>
        <begin position="375"/>
        <end position="395"/>
    </location>
</feature>
<dbReference type="OrthoDB" id="443538at2"/>
<organism evidence="12 13">
    <name type="scientific">Limnoraphis robusta CS-951</name>
    <dbReference type="NCBI Taxonomy" id="1637645"/>
    <lineage>
        <taxon>Bacteria</taxon>
        <taxon>Bacillati</taxon>
        <taxon>Cyanobacteriota</taxon>
        <taxon>Cyanophyceae</taxon>
        <taxon>Oscillatoriophycideae</taxon>
        <taxon>Oscillatoriales</taxon>
        <taxon>Sirenicapillariaceae</taxon>
        <taxon>Limnoraphis</taxon>
    </lineage>
</organism>
<dbReference type="Pfam" id="PF01385">
    <property type="entry name" value="OrfB_IS605"/>
    <property type="match status" value="1"/>
</dbReference>
<feature type="domain" description="Transposase putative helix-turn-helix" evidence="11">
    <location>
        <begin position="1"/>
        <end position="46"/>
    </location>
</feature>
<dbReference type="InterPro" id="IPR051399">
    <property type="entry name" value="RNA-guided_DNA_endo/Transpos"/>
</dbReference>
<dbReference type="GO" id="GO:0003677">
    <property type="term" value="F:DNA binding"/>
    <property type="evidence" value="ECO:0007669"/>
    <property type="project" value="UniProtKB-KW"/>
</dbReference>
<dbReference type="GO" id="GO:0006310">
    <property type="term" value="P:DNA recombination"/>
    <property type="evidence" value="ECO:0007669"/>
    <property type="project" value="UniProtKB-KW"/>
</dbReference>
<comment type="similarity">
    <text evidence="2">In the N-terminal section; belongs to the transposase 2 family.</text>
</comment>
<protein>
    <submittedName>
        <fullName evidence="12">Transposase</fullName>
    </submittedName>
</protein>
<evidence type="ECO:0000259" key="11">
    <source>
        <dbReference type="Pfam" id="PF12323"/>
    </source>
</evidence>
<dbReference type="PATRIC" id="fig|1637645.4.peg.2605"/>
<dbReference type="PANTHER" id="PTHR30405:SF11">
    <property type="entry name" value="RNA-GUIDED DNA ENDONUCLEASE RV2885C-RELATED"/>
    <property type="match status" value="1"/>
</dbReference>
<feature type="region of interest" description="Disordered" evidence="8">
    <location>
        <begin position="207"/>
        <end position="227"/>
    </location>
</feature>
<accession>A0A0F5Y9F3</accession>
<dbReference type="Pfam" id="PF12323">
    <property type="entry name" value="HTH_OrfB_IS605"/>
    <property type="match status" value="1"/>
</dbReference>
<evidence type="ECO:0000256" key="5">
    <source>
        <dbReference type="ARBA" id="ARBA00022833"/>
    </source>
</evidence>
<dbReference type="Proteomes" id="UP000033607">
    <property type="component" value="Unassembled WGS sequence"/>
</dbReference>
<comment type="caution">
    <text evidence="12">The sequence shown here is derived from an EMBL/GenBank/DDBJ whole genome shotgun (WGS) entry which is preliminary data.</text>
</comment>
<evidence type="ECO:0000256" key="7">
    <source>
        <dbReference type="ARBA" id="ARBA00023172"/>
    </source>
</evidence>
<evidence type="ECO:0000259" key="9">
    <source>
        <dbReference type="Pfam" id="PF01385"/>
    </source>
</evidence>